<dbReference type="Proteomes" id="UP000297918">
    <property type="component" value="Unassembled WGS sequence"/>
</dbReference>
<name>A0A4V3JLP0_9LEPT</name>
<evidence type="ECO:0000313" key="3">
    <source>
        <dbReference type="EMBL" id="TGK94330.1"/>
    </source>
</evidence>
<dbReference type="Proteomes" id="UP000297394">
    <property type="component" value="Unassembled WGS sequence"/>
</dbReference>
<evidence type="ECO:0000259" key="1">
    <source>
        <dbReference type="PROSITE" id="PS51782"/>
    </source>
</evidence>
<organism evidence="2 4">
    <name type="scientific">Leptospira bourretii</name>
    <dbReference type="NCBI Taxonomy" id="2484962"/>
    <lineage>
        <taxon>Bacteria</taxon>
        <taxon>Pseudomonadati</taxon>
        <taxon>Spirochaetota</taxon>
        <taxon>Spirochaetia</taxon>
        <taxon>Leptospirales</taxon>
        <taxon>Leptospiraceae</taxon>
        <taxon>Leptospira</taxon>
    </lineage>
</organism>
<reference evidence="4 5" key="2">
    <citation type="journal article" date="2019" name="PLoS Negl. Trop. Dis.">
        <title>Revisiting the worldwide diversity of Leptospira species in the environment.</title>
        <authorList>
            <person name="Vincent A.T."/>
            <person name="Schiettekatte O."/>
            <person name="Bourhy P."/>
            <person name="Veyrier F.J."/>
            <person name="Picardeau M."/>
        </authorList>
    </citation>
    <scope>NUCLEOTIDE SEQUENCE [LARGE SCALE GENOMIC DNA]</scope>
    <source>
        <strain evidence="2 4">201800280</strain>
        <strain evidence="5">201800281</strain>
    </source>
</reference>
<keyword evidence="5" id="KW-1185">Reference proteome</keyword>
<dbReference type="RefSeq" id="WP_135674923.1">
    <property type="nucleotide sequence ID" value="NZ_RQFL01000008.1"/>
</dbReference>
<protein>
    <recommendedName>
        <fullName evidence="1">LysM domain-containing protein</fullName>
    </recommendedName>
</protein>
<dbReference type="PROSITE" id="PS51782">
    <property type="entry name" value="LYSM"/>
    <property type="match status" value="1"/>
</dbReference>
<dbReference type="EMBL" id="RQFL01000008">
    <property type="protein sequence ID" value="TGK94330.1"/>
    <property type="molecule type" value="Genomic_DNA"/>
</dbReference>
<dbReference type="EMBL" id="RQFM01000031">
    <property type="protein sequence ID" value="TGK79221.1"/>
    <property type="molecule type" value="Genomic_DNA"/>
</dbReference>
<evidence type="ECO:0000313" key="5">
    <source>
        <dbReference type="Proteomes" id="UP000297918"/>
    </source>
</evidence>
<evidence type="ECO:0000313" key="2">
    <source>
        <dbReference type="EMBL" id="TGK79221.1"/>
    </source>
</evidence>
<reference evidence="3" key="1">
    <citation type="submission" date="2018-10" db="EMBL/GenBank/DDBJ databases">
        <authorList>
            <person name="Vincent A.T."/>
            <person name="Schiettekatte O."/>
            <person name="Bourhy P."/>
            <person name="Veyrier F.J."/>
            <person name="Picardeau M."/>
        </authorList>
    </citation>
    <scope>NUCLEOTIDE SEQUENCE</scope>
    <source>
        <strain evidence="3">201800281</strain>
    </source>
</reference>
<dbReference type="CDD" id="cd00118">
    <property type="entry name" value="LysM"/>
    <property type="match status" value="1"/>
</dbReference>
<comment type="caution">
    <text evidence="2">The sequence shown here is derived from an EMBL/GenBank/DDBJ whole genome shotgun (WGS) entry which is preliminary data.</text>
</comment>
<gene>
    <name evidence="2" type="ORF">EHQ23_19390</name>
    <name evidence="3" type="ORF">EHQ26_03075</name>
</gene>
<accession>A0A4V3JLP0</accession>
<feature type="domain" description="LysM" evidence="1">
    <location>
        <begin position="407"/>
        <end position="456"/>
    </location>
</feature>
<dbReference type="InterPro" id="IPR018392">
    <property type="entry name" value="LysM"/>
</dbReference>
<dbReference type="OrthoDB" id="9882826at2"/>
<sequence>MGSLATSVTNNTGGYSATGAYSVEFLSRVKYGPNISLGEYFFLLGLSRMDHTFTYNVSVTPTYNGAQVVDNGNGISQINLSGEIYAHYTGKPVRKPMPGLAGVGNALLGELEDLNPVKKAGYLDFFDLVYLMQEARDKEKFKSRVPTFSLFYPNAFDIYSVASAFGTESFNSEEIQMIFHDYDRDSHWEVAFDKNGFKISQSKEDPHTWYWNLNFIGVKDESGRGKNRRAPLPDLKQLVSGVLVTFEEFLSDLSGPLSYLKGITELYSDIANLAEGMKDALKSFEATNKESLRAISKAGGPLKKKINQFQELLMQSLFPNQTVPSIGALDIPIVPVSTTSSQSEIDAQEIPNSVLDNVLTSGAVSDFEIEAAVDPAVLSVLNIQIALGTISTILMLANNENLAQNSSYIKVKPGETLEILARKYFGSPDRIDLLIQNDPRLIGKSNEEIIGMSIKVPTSVTYNQRDTGVYLERFLFNNLSNSKTQELLEEFLFGEDIALKADRDIETKGGDIGTSKGIDCLVDGLLDKMRILPGQIPMHPDIGALPKPGSVPDDFLNLVIPKKILDDIQSDLGVQTADIVEFSIDSDAISYIVKVNPIGDFKSFKLRRVRGLIE</sequence>
<evidence type="ECO:0000313" key="4">
    <source>
        <dbReference type="Proteomes" id="UP000297394"/>
    </source>
</evidence>
<dbReference type="AlphaFoldDB" id="A0A4V3JLP0"/>
<proteinExistence type="predicted"/>